<evidence type="ECO:0000259" key="5">
    <source>
        <dbReference type="PROSITE" id="PS01180"/>
    </source>
</evidence>
<evidence type="ECO:0000313" key="7">
    <source>
        <dbReference type="Proteomes" id="UP001159428"/>
    </source>
</evidence>
<dbReference type="PANTHER" id="PTHR24251">
    <property type="entry name" value="OVOCHYMASE-RELATED"/>
    <property type="match status" value="1"/>
</dbReference>
<keyword evidence="7" id="KW-1185">Reference proteome</keyword>
<evidence type="ECO:0000256" key="3">
    <source>
        <dbReference type="PROSITE-ProRule" id="PRU00059"/>
    </source>
</evidence>
<keyword evidence="4" id="KW-0732">Signal</keyword>
<reference evidence="6 7" key="1">
    <citation type="submission" date="2022-05" db="EMBL/GenBank/DDBJ databases">
        <authorList>
            <consortium name="Genoscope - CEA"/>
            <person name="William W."/>
        </authorList>
    </citation>
    <scope>NUCLEOTIDE SEQUENCE [LARGE SCALE GENOMIC DNA]</scope>
</reference>
<feature type="domain" description="CUB" evidence="5">
    <location>
        <begin position="28"/>
        <end position="158"/>
    </location>
</feature>
<dbReference type="Proteomes" id="UP001159428">
    <property type="component" value="Unassembled WGS sequence"/>
</dbReference>
<accession>A0AAU9WDZ4</accession>
<sequence>MHRKQSLLIAEALVLAVFLGEGACDSICPNGITNITAASGSLKYPTSGNYGVNEIKCWKIEIPDIYNNIRIQFYSSDIESCKRCECDRLTVSRSYNDLDRQSVSSDCGGKNYSFLYEYLFFAHLGKRKKRILGSTAYIRFVSDDTENYRGFNLTFIAGSGEGKG</sequence>
<dbReference type="SMART" id="SM00042">
    <property type="entry name" value="CUB"/>
    <property type="match status" value="1"/>
</dbReference>
<evidence type="ECO:0000313" key="6">
    <source>
        <dbReference type="EMBL" id="CAH3113939.1"/>
    </source>
</evidence>
<dbReference type="InterPro" id="IPR000859">
    <property type="entry name" value="CUB_dom"/>
</dbReference>
<gene>
    <name evidence="6" type="ORF">PMEA_00005949</name>
</gene>
<dbReference type="SUPFAM" id="SSF49854">
    <property type="entry name" value="Spermadhesin, CUB domain"/>
    <property type="match status" value="1"/>
</dbReference>
<proteinExistence type="predicted"/>
<evidence type="ECO:0000256" key="2">
    <source>
        <dbReference type="ARBA" id="ARBA00023157"/>
    </source>
</evidence>
<dbReference type="AlphaFoldDB" id="A0AAU9WDZ4"/>
<feature type="chain" id="PRO_5043829845" description="CUB domain-containing protein" evidence="4">
    <location>
        <begin position="25"/>
        <end position="164"/>
    </location>
</feature>
<keyword evidence="1" id="KW-0677">Repeat</keyword>
<keyword evidence="2" id="KW-1015">Disulfide bond</keyword>
<evidence type="ECO:0000256" key="1">
    <source>
        <dbReference type="ARBA" id="ARBA00022737"/>
    </source>
</evidence>
<dbReference type="CDD" id="cd00041">
    <property type="entry name" value="CUB"/>
    <property type="match status" value="1"/>
</dbReference>
<dbReference type="Pfam" id="PF00431">
    <property type="entry name" value="CUB"/>
    <property type="match status" value="1"/>
</dbReference>
<dbReference type="InterPro" id="IPR035914">
    <property type="entry name" value="Sperma_CUB_dom_sf"/>
</dbReference>
<name>A0AAU9WDZ4_9CNID</name>
<dbReference type="EMBL" id="CALNXJ010000014">
    <property type="protein sequence ID" value="CAH3113939.1"/>
    <property type="molecule type" value="Genomic_DNA"/>
</dbReference>
<comment type="caution">
    <text evidence="3">Lacks conserved residue(s) required for the propagation of feature annotation.</text>
</comment>
<organism evidence="6 7">
    <name type="scientific">Pocillopora meandrina</name>
    <dbReference type="NCBI Taxonomy" id="46732"/>
    <lineage>
        <taxon>Eukaryota</taxon>
        <taxon>Metazoa</taxon>
        <taxon>Cnidaria</taxon>
        <taxon>Anthozoa</taxon>
        <taxon>Hexacorallia</taxon>
        <taxon>Scleractinia</taxon>
        <taxon>Astrocoeniina</taxon>
        <taxon>Pocilloporidae</taxon>
        <taxon>Pocillopora</taxon>
    </lineage>
</organism>
<dbReference type="Gene3D" id="2.60.120.290">
    <property type="entry name" value="Spermadhesin, CUB domain"/>
    <property type="match status" value="1"/>
</dbReference>
<dbReference type="PROSITE" id="PS01180">
    <property type="entry name" value="CUB"/>
    <property type="match status" value="1"/>
</dbReference>
<protein>
    <recommendedName>
        <fullName evidence="5">CUB domain-containing protein</fullName>
    </recommendedName>
</protein>
<feature type="signal peptide" evidence="4">
    <location>
        <begin position="1"/>
        <end position="24"/>
    </location>
</feature>
<evidence type="ECO:0000256" key="4">
    <source>
        <dbReference type="SAM" id="SignalP"/>
    </source>
</evidence>
<comment type="caution">
    <text evidence="6">The sequence shown here is derived from an EMBL/GenBank/DDBJ whole genome shotgun (WGS) entry which is preliminary data.</text>
</comment>